<dbReference type="PANTHER" id="PTHR31973">
    <property type="entry name" value="POLYPROTEIN, PUTATIVE-RELATED"/>
    <property type="match status" value="1"/>
</dbReference>
<keyword evidence="2" id="KW-1185">Reference proteome</keyword>
<organism evidence="1 2">
    <name type="scientific">Carnegiea gigantea</name>
    <dbReference type="NCBI Taxonomy" id="171969"/>
    <lineage>
        <taxon>Eukaryota</taxon>
        <taxon>Viridiplantae</taxon>
        <taxon>Streptophyta</taxon>
        <taxon>Embryophyta</taxon>
        <taxon>Tracheophyta</taxon>
        <taxon>Spermatophyta</taxon>
        <taxon>Magnoliopsida</taxon>
        <taxon>eudicotyledons</taxon>
        <taxon>Gunneridae</taxon>
        <taxon>Pentapetalae</taxon>
        <taxon>Caryophyllales</taxon>
        <taxon>Cactineae</taxon>
        <taxon>Cactaceae</taxon>
        <taxon>Cactoideae</taxon>
        <taxon>Echinocereeae</taxon>
        <taxon>Carnegiea</taxon>
    </lineage>
</organism>
<sequence length="163" mass="18631">MILEHGSIDDDDVGENLLIINKMAKDYCVQHGITLRKIKNTRSRYTQRCINNDCSFKIHATVLVDKCTWMIRSLTEGHKYSNTQFNKHASSRCVASKLLDEFKDNSNMDKETMQKTLMRRFGVAIPDYICWRARKLRKIQRVSQASTSITAASGVPTQSSQAI</sequence>
<dbReference type="AlphaFoldDB" id="A0A9Q1K9S9"/>
<evidence type="ECO:0000313" key="1">
    <source>
        <dbReference type="EMBL" id="KAJ8438951.1"/>
    </source>
</evidence>
<reference evidence="1" key="1">
    <citation type="submission" date="2022-04" db="EMBL/GenBank/DDBJ databases">
        <title>Carnegiea gigantea Genome sequencing and assembly v2.</title>
        <authorList>
            <person name="Copetti D."/>
            <person name="Sanderson M.J."/>
            <person name="Burquez A."/>
            <person name="Wojciechowski M.F."/>
        </authorList>
    </citation>
    <scope>NUCLEOTIDE SEQUENCE</scope>
    <source>
        <strain evidence="1">SGP5-SGP5p</strain>
        <tissue evidence="1">Aerial part</tissue>
    </source>
</reference>
<dbReference type="EMBL" id="JAKOGI010000236">
    <property type="protein sequence ID" value="KAJ8438951.1"/>
    <property type="molecule type" value="Genomic_DNA"/>
</dbReference>
<dbReference type="OrthoDB" id="1918246at2759"/>
<name>A0A9Q1K9S9_9CARY</name>
<dbReference type="PANTHER" id="PTHR31973:SF197">
    <property type="entry name" value="SWIM-TYPE DOMAIN-CONTAINING PROTEIN"/>
    <property type="match status" value="1"/>
</dbReference>
<proteinExistence type="predicted"/>
<evidence type="ECO:0008006" key="3">
    <source>
        <dbReference type="Google" id="ProtNLM"/>
    </source>
</evidence>
<comment type="caution">
    <text evidence="1">The sequence shown here is derived from an EMBL/GenBank/DDBJ whole genome shotgun (WGS) entry which is preliminary data.</text>
</comment>
<protein>
    <recommendedName>
        <fullName evidence="3">Transposase MuDR plant domain-containing protein</fullName>
    </recommendedName>
</protein>
<evidence type="ECO:0000313" key="2">
    <source>
        <dbReference type="Proteomes" id="UP001153076"/>
    </source>
</evidence>
<gene>
    <name evidence="1" type="ORF">Cgig2_012846</name>
</gene>
<dbReference type="Proteomes" id="UP001153076">
    <property type="component" value="Unassembled WGS sequence"/>
</dbReference>
<accession>A0A9Q1K9S9</accession>